<dbReference type="SUPFAM" id="SSF47699">
    <property type="entry name" value="Bifunctional inhibitor/lipid-transfer protein/seed storage 2S albumin"/>
    <property type="match status" value="1"/>
</dbReference>
<dbReference type="Pfam" id="PF00234">
    <property type="entry name" value="Tryp_alpha_amyl"/>
    <property type="match status" value="1"/>
</dbReference>
<sequence length="159" mass="17150">MAPGSSNYLPGLVVLALISFSSIAPANAISCTQALTDMLPCQAFLMGIGDVTVPCCQGVQALIQSVSSQADRKSVCECLKQAAFSANVNQERAKELPQLCKIDVPKPFQRLQCVRLNDRKVIQAVVLTEGKTPMQGQCDTCGKSETLLVLYMDQNELIK</sequence>
<feature type="domain" description="Bifunctional inhibitor/plant lipid transfer protein/seed storage helical" evidence="6">
    <location>
        <begin position="31"/>
        <end position="113"/>
    </location>
</feature>
<evidence type="ECO:0000256" key="2">
    <source>
        <dbReference type="ARBA" id="ARBA00022448"/>
    </source>
</evidence>
<comment type="similarity">
    <text evidence="1 4">Belongs to the plant LTP family.</text>
</comment>
<evidence type="ECO:0000256" key="5">
    <source>
        <dbReference type="SAM" id="SignalP"/>
    </source>
</evidence>
<dbReference type="GO" id="GO:0006869">
    <property type="term" value="P:lipid transport"/>
    <property type="evidence" value="ECO:0007669"/>
    <property type="project" value="InterPro"/>
</dbReference>
<dbReference type="PANTHER" id="PTHR33076">
    <property type="entry name" value="NON-SPECIFIC LIPID-TRANSFER PROTEIN 2-RELATED"/>
    <property type="match status" value="1"/>
</dbReference>
<keyword evidence="5" id="KW-0732">Signal</keyword>
<dbReference type="InterPro" id="IPR036312">
    <property type="entry name" value="Bifun_inhib/LTP/seed_sf"/>
</dbReference>
<keyword evidence="2 4" id="KW-0813">Transport</keyword>
<comment type="function">
    <text evidence="4">Plant non-specific lipid-transfer proteins transfer phospholipids as well as galactolipids across membranes. May play a role in wax or cutin deposition in the cell walls of expanding epidermal cells and certain secretory tissues.</text>
</comment>
<keyword evidence="3 4" id="KW-0446">Lipid-binding</keyword>
<evidence type="ECO:0000256" key="3">
    <source>
        <dbReference type="ARBA" id="ARBA00023121"/>
    </source>
</evidence>
<name>A0AAD2EDF5_9LAMI</name>
<evidence type="ECO:0000256" key="4">
    <source>
        <dbReference type="RuleBase" id="RU000628"/>
    </source>
</evidence>
<dbReference type="Gene3D" id="1.10.110.10">
    <property type="entry name" value="Plant lipid-transfer and hydrophobic proteins"/>
    <property type="match status" value="1"/>
</dbReference>
<feature type="chain" id="PRO_5041948962" description="Non-specific lipid-transfer protein" evidence="5">
    <location>
        <begin position="29"/>
        <end position="159"/>
    </location>
</feature>
<evidence type="ECO:0000259" key="6">
    <source>
        <dbReference type="SMART" id="SM00499"/>
    </source>
</evidence>
<dbReference type="InterPro" id="IPR016140">
    <property type="entry name" value="Bifunc_inhib/LTP/seed_store"/>
</dbReference>
<dbReference type="EMBL" id="OU503055">
    <property type="protein sequence ID" value="CAI9783956.1"/>
    <property type="molecule type" value="Genomic_DNA"/>
</dbReference>
<evidence type="ECO:0000313" key="7">
    <source>
        <dbReference type="EMBL" id="CAI9783956.1"/>
    </source>
</evidence>
<proteinExistence type="inferred from homology"/>
<feature type="signal peptide" evidence="5">
    <location>
        <begin position="1"/>
        <end position="28"/>
    </location>
</feature>
<keyword evidence="8" id="KW-1185">Reference proteome</keyword>
<accession>A0AAD2EDF5</accession>
<protein>
    <recommendedName>
        <fullName evidence="4">Non-specific lipid-transfer protein</fullName>
    </recommendedName>
</protein>
<organism evidence="7 8">
    <name type="scientific">Fraxinus pennsylvanica</name>
    <dbReference type="NCBI Taxonomy" id="56036"/>
    <lineage>
        <taxon>Eukaryota</taxon>
        <taxon>Viridiplantae</taxon>
        <taxon>Streptophyta</taxon>
        <taxon>Embryophyta</taxon>
        <taxon>Tracheophyta</taxon>
        <taxon>Spermatophyta</taxon>
        <taxon>Magnoliopsida</taxon>
        <taxon>eudicotyledons</taxon>
        <taxon>Gunneridae</taxon>
        <taxon>Pentapetalae</taxon>
        <taxon>asterids</taxon>
        <taxon>lamiids</taxon>
        <taxon>Lamiales</taxon>
        <taxon>Oleaceae</taxon>
        <taxon>Oleeae</taxon>
        <taxon>Fraxinus</taxon>
    </lineage>
</organism>
<reference evidence="7" key="1">
    <citation type="submission" date="2023-05" db="EMBL/GenBank/DDBJ databases">
        <authorList>
            <person name="Huff M."/>
        </authorList>
    </citation>
    <scope>NUCLEOTIDE SEQUENCE</scope>
</reference>
<dbReference type="GO" id="GO:0008289">
    <property type="term" value="F:lipid binding"/>
    <property type="evidence" value="ECO:0007669"/>
    <property type="project" value="UniProtKB-KW"/>
</dbReference>
<dbReference type="SMART" id="SM00499">
    <property type="entry name" value="AAI"/>
    <property type="match status" value="1"/>
</dbReference>
<dbReference type="AlphaFoldDB" id="A0AAD2EDF5"/>
<evidence type="ECO:0000313" key="8">
    <source>
        <dbReference type="Proteomes" id="UP000834106"/>
    </source>
</evidence>
<evidence type="ECO:0000256" key="1">
    <source>
        <dbReference type="ARBA" id="ARBA00009748"/>
    </source>
</evidence>
<dbReference type="InterPro" id="IPR000528">
    <property type="entry name" value="Plant_nsLTP"/>
</dbReference>
<dbReference type="Proteomes" id="UP000834106">
    <property type="component" value="Chromosome 20"/>
</dbReference>
<dbReference type="PRINTS" id="PR00382">
    <property type="entry name" value="LIPIDTRNSFER"/>
</dbReference>
<gene>
    <name evidence="7" type="ORF">FPE_LOCUS31386</name>
</gene>